<dbReference type="EMBL" id="OZ034821">
    <property type="protein sequence ID" value="CAL1407265.1"/>
    <property type="molecule type" value="Genomic_DNA"/>
</dbReference>
<gene>
    <name evidence="1" type="ORF">LTRI10_LOCUS46942</name>
</gene>
<organism evidence="1 2">
    <name type="scientific">Linum trigynum</name>
    <dbReference type="NCBI Taxonomy" id="586398"/>
    <lineage>
        <taxon>Eukaryota</taxon>
        <taxon>Viridiplantae</taxon>
        <taxon>Streptophyta</taxon>
        <taxon>Embryophyta</taxon>
        <taxon>Tracheophyta</taxon>
        <taxon>Spermatophyta</taxon>
        <taxon>Magnoliopsida</taxon>
        <taxon>eudicotyledons</taxon>
        <taxon>Gunneridae</taxon>
        <taxon>Pentapetalae</taxon>
        <taxon>rosids</taxon>
        <taxon>fabids</taxon>
        <taxon>Malpighiales</taxon>
        <taxon>Linaceae</taxon>
        <taxon>Linum</taxon>
    </lineage>
</organism>
<name>A0AAV2G9C2_9ROSI</name>
<sequence length="66" mass="7065">MPSSAFPPPYLATQMPMPSINADLRHFSALHWSSKIAINGENPINASCIGVSLIPASVHPTLLLKI</sequence>
<protein>
    <submittedName>
        <fullName evidence="1">Uncharacterized protein</fullName>
    </submittedName>
</protein>
<accession>A0AAV2G9C2</accession>
<reference evidence="1 2" key="1">
    <citation type="submission" date="2024-04" db="EMBL/GenBank/DDBJ databases">
        <authorList>
            <person name="Fracassetti M."/>
        </authorList>
    </citation>
    <scope>NUCLEOTIDE SEQUENCE [LARGE SCALE GENOMIC DNA]</scope>
</reference>
<proteinExistence type="predicted"/>
<dbReference type="Proteomes" id="UP001497516">
    <property type="component" value="Chromosome 8"/>
</dbReference>
<dbReference type="AlphaFoldDB" id="A0AAV2G9C2"/>
<evidence type="ECO:0000313" key="1">
    <source>
        <dbReference type="EMBL" id="CAL1407265.1"/>
    </source>
</evidence>
<evidence type="ECO:0000313" key="2">
    <source>
        <dbReference type="Proteomes" id="UP001497516"/>
    </source>
</evidence>
<keyword evidence="2" id="KW-1185">Reference proteome</keyword>